<organism evidence="3 4">
    <name type="scientific">Vulgatibacter incomptus</name>
    <dbReference type="NCBI Taxonomy" id="1391653"/>
    <lineage>
        <taxon>Bacteria</taxon>
        <taxon>Pseudomonadati</taxon>
        <taxon>Myxococcota</taxon>
        <taxon>Myxococcia</taxon>
        <taxon>Myxococcales</taxon>
        <taxon>Cystobacterineae</taxon>
        <taxon>Vulgatibacteraceae</taxon>
        <taxon>Vulgatibacter</taxon>
    </lineage>
</organism>
<dbReference type="STRING" id="1391653.AKJ08_3411"/>
<evidence type="ECO:0000256" key="2">
    <source>
        <dbReference type="SAM" id="SignalP"/>
    </source>
</evidence>
<keyword evidence="2" id="KW-0732">Signal</keyword>
<dbReference type="KEGG" id="vin:AKJ08_3411"/>
<evidence type="ECO:0000256" key="1">
    <source>
        <dbReference type="SAM" id="MobiDB-lite"/>
    </source>
</evidence>
<reference evidence="3 4" key="1">
    <citation type="submission" date="2015-08" db="EMBL/GenBank/DDBJ databases">
        <authorList>
            <person name="Babu N.S."/>
            <person name="Beckwith C.J."/>
            <person name="Beseler K.G."/>
            <person name="Brison A."/>
            <person name="Carone J.V."/>
            <person name="Caskin T.P."/>
            <person name="Diamond M."/>
            <person name="Durham M.E."/>
            <person name="Foxe J.M."/>
            <person name="Go M."/>
            <person name="Henderson B.A."/>
            <person name="Jones I.B."/>
            <person name="McGettigan J.A."/>
            <person name="Micheletti S.J."/>
            <person name="Nasrallah M.E."/>
            <person name="Ortiz D."/>
            <person name="Piller C.R."/>
            <person name="Privatt S.R."/>
            <person name="Schneider S.L."/>
            <person name="Sharp S."/>
            <person name="Smith T.C."/>
            <person name="Stanton J.D."/>
            <person name="Ullery H.E."/>
            <person name="Wilson R.J."/>
            <person name="Serrano M.G."/>
            <person name="Buck G."/>
            <person name="Lee V."/>
            <person name="Wang Y."/>
            <person name="Carvalho R."/>
            <person name="Voegtly L."/>
            <person name="Shi R."/>
            <person name="Duckworth R."/>
            <person name="Johnson A."/>
            <person name="Loviza R."/>
            <person name="Walstead R."/>
            <person name="Shah Z."/>
            <person name="Kiflezghi M."/>
            <person name="Wade K."/>
            <person name="Ball S.L."/>
            <person name="Bradley K.W."/>
            <person name="Asai D.J."/>
            <person name="Bowman C.A."/>
            <person name="Russell D.A."/>
            <person name="Pope W.H."/>
            <person name="Jacobs-Sera D."/>
            <person name="Hendrix R.W."/>
            <person name="Hatfull G.F."/>
        </authorList>
    </citation>
    <scope>NUCLEOTIDE SEQUENCE [LARGE SCALE GENOMIC DNA]</scope>
    <source>
        <strain evidence="3 4">DSM 27710</strain>
    </source>
</reference>
<gene>
    <name evidence="3" type="ORF">AKJ08_3411</name>
</gene>
<dbReference type="EMBL" id="CP012332">
    <property type="protein sequence ID" value="AKU93024.1"/>
    <property type="molecule type" value="Genomic_DNA"/>
</dbReference>
<evidence type="ECO:0000313" key="4">
    <source>
        <dbReference type="Proteomes" id="UP000055590"/>
    </source>
</evidence>
<dbReference type="AlphaFoldDB" id="A0A0K1PIT9"/>
<feature type="signal peptide" evidence="2">
    <location>
        <begin position="1"/>
        <end position="23"/>
    </location>
</feature>
<feature type="chain" id="PRO_5005465535" description="Magnesium transporter MgtE intracellular domain-containing protein" evidence="2">
    <location>
        <begin position="24"/>
        <end position="229"/>
    </location>
</feature>
<accession>A0A0K1PIT9</accession>
<feature type="compositionally biased region" description="Low complexity" evidence="1">
    <location>
        <begin position="116"/>
        <end position="137"/>
    </location>
</feature>
<name>A0A0K1PIT9_9BACT</name>
<dbReference type="Gene3D" id="1.10.220.30">
    <property type="match status" value="1"/>
</dbReference>
<dbReference type="RefSeq" id="WP_050727105.1">
    <property type="nucleotide sequence ID" value="NZ_CP012332.1"/>
</dbReference>
<feature type="compositionally biased region" description="Basic and acidic residues" evidence="1">
    <location>
        <begin position="104"/>
        <end position="115"/>
    </location>
</feature>
<sequence>MRREIIGGLAVAVGLTAAFTSFARASAPDVASVPDAQVAAASAPAASSRTIPPSLSADALRDELARGRRERQAEAERLADERKSLEALAAEIDGARKALQSETTRLERALEKAKDAAPAAADPGGAAQAGEAPPAADTGELPQKTDDASATAGADVDADRLAHLAKSLRGMKPQQAAALVGRVERPLAARLLASMRPADSGPILARLPPEKAGRLVEEMARLPLQDQPR</sequence>
<feature type="region of interest" description="Disordered" evidence="1">
    <location>
        <begin position="35"/>
        <end position="58"/>
    </location>
</feature>
<protein>
    <recommendedName>
        <fullName evidence="5">Magnesium transporter MgtE intracellular domain-containing protein</fullName>
    </recommendedName>
</protein>
<keyword evidence="4" id="KW-1185">Reference proteome</keyword>
<dbReference type="Proteomes" id="UP000055590">
    <property type="component" value="Chromosome"/>
</dbReference>
<feature type="region of interest" description="Disordered" evidence="1">
    <location>
        <begin position="103"/>
        <end position="154"/>
    </location>
</feature>
<evidence type="ECO:0000313" key="3">
    <source>
        <dbReference type="EMBL" id="AKU93024.1"/>
    </source>
</evidence>
<proteinExistence type="predicted"/>
<evidence type="ECO:0008006" key="5">
    <source>
        <dbReference type="Google" id="ProtNLM"/>
    </source>
</evidence>
<feature type="compositionally biased region" description="Low complexity" evidence="1">
    <location>
        <begin position="35"/>
        <end position="48"/>
    </location>
</feature>